<dbReference type="Proteomes" id="UP000380217">
    <property type="component" value="Unassembled WGS sequence"/>
</dbReference>
<reference evidence="1 2" key="1">
    <citation type="submission" date="2019-07" db="EMBL/GenBank/DDBJ databases">
        <authorList>
            <person name="Hibberd C M."/>
            <person name="Gehrig L. J."/>
            <person name="Chang H.-W."/>
            <person name="Venkatesh S."/>
        </authorList>
    </citation>
    <scope>NUCLEOTIDE SEQUENCE [LARGE SCALE GENOMIC DNA]</scope>
    <source>
        <strain evidence="1">Streptococcus_salivarius_SS_Bg39</strain>
    </source>
</reference>
<dbReference type="AlphaFoldDB" id="A0A564TN96"/>
<sequence>MESSTKRVNTSRESINILYIISLKLVTHIFKISYSSKGNGHGIYLSTV</sequence>
<dbReference type="EMBL" id="CABHNJ010000032">
    <property type="protein sequence ID" value="VUX08712.1"/>
    <property type="molecule type" value="Genomic_DNA"/>
</dbReference>
<gene>
    <name evidence="1" type="ORF">SSSS39_00046</name>
</gene>
<name>A0A564TN96_STRVE</name>
<accession>A0A564TN96</accession>
<evidence type="ECO:0000313" key="1">
    <source>
        <dbReference type="EMBL" id="VUX08712.1"/>
    </source>
</evidence>
<evidence type="ECO:0000313" key="2">
    <source>
        <dbReference type="Proteomes" id="UP000380217"/>
    </source>
</evidence>
<proteinExistence type="predicted"/>
<protein>
    <submittedName>
        <fullName evidence="1">Uncharacterized protein</fullName>
    </submittedName>
</protein>
<organism evidence="1 2">
    <name type="scientific">Streptococcus vestibularis</name>
    <dbReference type="NCBI Taxonomy" id="1343"/>
    <lineage>
        <taxon>Bacteria</taxon>
        <taxon>Bacillati</taxon>
        <taxon>Bacillota</taxon>
        <taxon>Bacilli</taxon>
        <taxon>Lactobacillales</taxon>
        <taxon>Streptococcaceae</taxon>
        <taxon>Streptococcus</taxon>
    </lineage>
</organism>